<evidence type="ECO:0000313" key="3">
    <source>
        <dbReference type="Proteomes" id="UP000309788"/>
    </source>
</evidence>
<evidence type="ECO:0000313" key="2">
    <source>
        <dbReference type="EMBL" id="TLU96562.1"/>
    </source>
</evidence>
<reference evidence="2 3" key="1">
    <citation type="submission" date="2019-05" db="EMBL/GenBank/DDBJ databases">
        <authorList>
            <person name="Qu J.-H."/>
        </authorList>
    </citation>
    <scope>NUCLEOTIDE SEQUENCE [LARGE SCALE GENOMIC DNA]</scope>
    <source>
        <strain evidence="2 3">Z12</strain>
    </source>
</reference>
<proteinExistence type="predicted"/>
<keyword evidence="1" id="KW-0472">Membrane</keyword>
<dbReference type="EMBL" id="VCEI01000011">
    <property type="protein sequence ID" value="TLU96562.1"/>
    <property type="molecule type" value="Genomic_DNA"/>
</dbReference>
<keyword evidence="1" id="KW-0812">Transmembrane</keyword>
<protein>
    <submittedName>
        <fullName evidence="2">Uncharacterized protein</fullName>
    </submittedName>
</protein>
<accession>A0A5R9KK21</accession>
<dbReference type="Proteomes" id="UP000309788">
    <property type="component" value="Unassembled WGS sequence"/>
</dbReference>
<evidence type="ECO:0000256" key="1">
    <source>
        <dbReference type="SAM" id="Phobius"/>
    </source>
</evidence>
<comment type="caution">
    <text evidence="2">The sequence shown here is derived from an EMBL/GenBank/DDBJ whole genome shotgun (WGS) entry which is preliminary data.</text>
</comment>
<feature type="transmembrane region" description="Helical" evidence="1">
    <location>
        <begin position="78"/>
        <end position="102"/>
    </location>
</feature>
<dbReference type="AlphaFoldDB" id="A0A5R9KK21"/>
<dbReference type="RefSeq" id="WP_138280255.1">
    <property type="nucleotide sequence ID" value="NZ_BMGE01000001.1"/>
</dbReference>
<keyword evidence="3" id="KW-1185">Reference proteome</keyword>
<gene>
    <name evidence="2" type="ORF">FEM55_05375</name>
</gene>
<feature type="transmembrane region" description="Helical" evidence="1">
    <location>
        <begin position="54"/>
        <end position="72"/>
    </location>
</feature>
<name>A0A5R9KK21_9BACT</name>
<keyword evidence="1" id="KW-1133">Transmembrane helix</keyword>
<organism evidence="2 3">
    <name type="scientific">Dyadobacter sediminis</name>
    <dbReference type="NCBI Taxonomy" id="1493691"/>
    <lineage>
        <taxon>Bacteria</taxon>
        <taxon>Pseudomonadati</taxon>
        <taxon>Bacteroidota</taxon>
        <taxon>Cytophagia</taxon>
        <taxon>Cytophagales</taxon>
        <taxon>Spirosomataceae</taxon>
        <taxon>Dyadobacter</taxon>
    </lineage>
</organism>
<feature type="transmembrane region" description="Helical" evidence="1">
    <location>
        <begin position="12"/>
        <end position="33"/>
    </location>
</feature>
<sequence>MEQVVFDLRIFFLLSLFVLAIIWGGIVLTNRIFKRQIEFCVQNLFFPSINSARFGISGFFALYISYFVHCAYSENCAWWINSLLLVILISGFVVVFKLFMIIGADQDYFSIQQNAFSVHYYRTLSIPRRRETHAAMVTGVRKIDTTCIKNSFLYNLITTRFLPDVAILMSFETFDSKLRFSESNRSVADLFCKDFKENIFQILRDIESFSTFFQLSESQLSKAVSVLSLPQFLDFDDIQGLHYDSKSVFEHFRWVSDQTEKESNHLELLSGLAQVDLRVNSIINDKHIDEDLTVVKNLLTESRDLEGFHSWHKQFDIELKNLSNTISGISESAATSKDLTSLKEEIINPVSEEIKKALTQTSYERGRNFPSRQTRDVFKLDDSCTTIDIHSDLVKFLETKRIRLSEENIGDLLIFVNNCFVGFENRRYNNSYKSYSNRAFMLKKRSKIELFLGAQIIKRGWSSSDIVKIFKKEFNDCNTAGNVIYEHIRKSKSKK</sequence>
<dbReference type="OrthoDB" id="1223189at2"/>